<reference evidence="2" key="2">
    <citation type="journal article" date="2021" name="PeerJ">
        <title>Extensive microbial diversity within the chicken gut microbiome revealed by metagenomics and culture.</title>
        <authorList>
            <person name="Gilroy R."/>
            <person name="Ravi A."/>
            <person name="Getino M."/>
            <person name="Pursley I."/>
            <person name="Horton D.L."/>
            <person name="Alikhan N.F."/>
            <person name="Baker D."/>
            <person name="Gharbi K."/>
            <person name="Hall N."/>
            <person name="Watson M."/>
            <person name="Adriaenssens E.M."/>
            <person name="Foster-Nyarko E."/>
            <person name="Jarju S."/>
            <person name="Secka A."/>
            <person name="Antonio M."/>
            <person name="Oren A."/>
            <person name="Chaudhuri R.R."/>
            <person name="La Ragione R."/>
            <person name="Hildebrand F."/>
            <person name="Pallen M.J."/>
        </authorList>
    </citation>
    <scope>NUCLEOTIDE SEQUENCE</scope>
    <source>
        <strain evidence="2">11159</strain>
    </source>
</reference>
<protein>
    <recommendedName>
        <fullName evidence="4">RDD domain-containing protein</fullName>
    </recommendedName>
</protein>
<proteinExistence type="predicted"/>
<accession>A0A9D9DIT5</accession>
<organism evidence="2 3">
    <name type="scientific">Candidatus Onthovivens merdipullorum</name>
    <dbReference type="NCBI Taxonomy" id="2840889"/>
    <lineage>
        <taxon>Bacteria</taxon>
        <taxon>Bacillati</taxon>
        <taxon>Bacillota</taxon>
        <taxon>Bacilli</taxon>
        <taxon>Bacillales</taxon>
        <taxon>Candidatus Onthovivens</taxon>
    </lineage>
</organism>
<feature type="transmembrane region" description="Helical" evidence="1">
    <location>
        <begin position="277"/>
        <end position="305"/>
    </location>
</feature>
<reference evidence="2" key="1">
    <citation type="submission" date="2020-10" db="EMBL/GenBank/DDBJ databases">
        <authorList>
            <person name="Gilroy R."/>
        </authorList>
    </citation>
    <scope>NUCLEOTIDE SEQUENCE</scope>
    <source>
        <strain evidence="2">11159</strain>
    </source>
</reference>
<dbReference type="AlphaFoldDB" id="A0A9D9DIT5"/>
<comment type="caution">
    <text evidence="2">The sequence shown here is derived from an EMBL/GenBank/DDBJ whole genome shotgun (WGS) entry which is preliminary data.</text>
</comment>
<feature type="transmembrane region" description="Helical" evidence="1">
    <location>
        <begin position="338"/>
        <end position="366"/>
    </location>
</feature>
<evidence type="ECO:0000256" key="1">
    <source>
        <dbReference type="SAM" id="Phobius"/>
    </source>
</evidence>
<keyword evidence="1" id="KW-0812">Transmembrane</keyword>
<name>A0A9D9DIT5_9BACL</name>
<dbReference type="EMBL" id="JADIMY010000117">
    <property type="protein sequence ID" value="MBO8428036.1"/>
    <property type="molecule type" value="Genomic_DNA"/>
</dbReference>
<gene>
    <name evidence="2" type="ORF">IAC58_05805</name>
</gene>
<sequence length="425" mass="49858">MNELLVSKYKNNVLAKRSKVFLSSLLDYFLIVIVSFMLFIIVTNPVISVLPSFKENINNLNDTTLKLYQIVSETRLQTFDEEHNSFISIDTDARKYVTTLLKTSLYVRGMDLPSINQEEEQIDIKDTFLNTDNNNYPNDNLSYYFYTFKSNNESLNNYVYSDIDYSNNKEDYLYLEALDFDNELFNDYFISIEEFNNINIDNDFKSSLTRFNILSEDYQSYLISYLIYNEDNESLVSIYNNLATSYKNAIQIFINEVETNFTPYLETNDSFNYYYNYYVLTYIIALLITYLITFIVFIIIIPLGIKDNRTIGLKVLKLGICRSDELEPSLFNIVIKDILLFILYFNSILFTLFFVNLLPISVFPLFNSHFSLIQVVIFSLLSLILSYIYLIFSKNHQVLSLFSSNLVIKNSEEFENIKESSDGRD</sequence>
<evidence type="ECO:0008006" key="4">
    <source>
        <dbReference type="Google" id="ProtNLM"/>
    </source>
</evidence>
<evidence type="ECO:0000313" key="3">
    <source>
        <dbReference type="Proteomes" id="UP000823613"/>
    </source>
</evidence>
<keyword evidence="1" id="KW-1133">Transmembrane helix</keyword>
<keyword evidence="1" id="KW-0472">Membrane</keyword>
<feature type="transmembrane region" description="Helical" evidence="1">
    <location>
        <begin position="20"/>
        <end position="42"/>
    </location>
</feature>
<evidence type="ECO:0000313" key="2">
    <source>
        <dbReference type="EMBL" id="MBO8428036.1"/>
    </source>
</evidence>
<feature type="transmembrane region" description="Helical" evidence="1">
    <location>
        <begin position="372"/>
        <end position="392"/>
    </location>
</feature>
<dbReference type="Proteomes" id="UP000823613">
    <property type="component" value="Unassembled WGS sequence"/>
</dbReference>